<reference evidence="1 2" key="1">
    <citation type="journal article" date="2016" name="Gene">
        <title>PacBio SMRT assembly of a complex multi-replicon genome reveals chlorocatechol degradative operon in a region of genome plasticity.</title>
        <authorList>
            <person name="Ricker N."/>
            <person name="Shen S.Y."/>
            <person name="Goordial J."/>
            <person name="Jin S."/>
            <person name="Fulthorpe R.R."/>
        </authorList>
    </citation>
    <scope>NUCLEOTIDE SEQUENCE [LARGE SCALE GENOMIC DNA]</scope>
    <source>
        <strain evidence="1 2">OLGA172</strain>
    </source>
</reference>
<dbReference type="AlphaFoldDB" id="A0A160FPN4"/>
<protein>
    <submittedName>
        <fullName evidence="1">Uncharacterized protein</fullName>
    </submittedName>
</protein>
<gene>
    <name evidence="1" type="ORF">AYM40_19975</name>
</gene>
<accession>A0A160FPN4</accession>
<dbReference type="EMBL" id="CP014578">
    <property type="protein sequence ID" value="ANB74396.1"/>
    <property type="molecule type" value="Genomic_DNA"/>
</dbReference>
<dbReference type="Proteomes" id="UP000076852">
    <property type="component" value="Chromosome 1"/>
</dbReference>
<evidence type="ECO:0000313" key="2">
    <source>
        <dbReference type="Proteomes" id="UP000076852"/>
    </source>
</evidence>
<dbReference type="KEGG" id="buz:AYM40_19975"/>
<name>A0A160FPN4_9BURK</name>
<dbReference type="Pfam" id="PF16374">
    <property type="entry name" value="CIF"/>
    <property type="match status" value="1"/>
</dbReference>
<sequence length="162" mass="18467">MLIGDHSETPRIFIRSIFVLGVLLPSNKLHRLARRGFTNFCKADYLIDIPAGPELMAYILQSNVEPGVIPEVRIRDWLRGRGMESVSIEDILALMRPGFAQSPPTEQARLLASIFDRERNPANIDVSRLRTDKGVTFIMQSYDRANFERNVERVRGVKDLKS</sequence>
<evidence type="ECO:0000313" key="1">
    <source>
        <dbReference type="EMBL" id="ANB74396.1"/>
    </source>
</evidence>
<keyword evidence="2" id="KW-1185">Reference proteome</keyword>
<organism evidence="1 2">
    <name type="scientific">Paraburkholderia phytofirmans OLGA172</name>
    <dbReference type="NCBI Taxonomy" id="1417228"/>
    <lineage>
        <taxon>Bacteria</taxon>
        <taxon>Pseudomonadati</taxon>
        <taxon>Pseudomonadota</taxon>
        <taxon>Betaproteobacteria</taxon>
        <taxon>Burkholderiales</taxon>
        <taxon>Burkholderiaceae</taxon>
        <taxon>Paraburkholderia</taxon>
    </lineage>
</organism>
<proteinExistence type="predicted"/>
<dbReference type="InterPro" id="IPR032278">
    <property type="entry name" value="Cif"/>
</dbReference>
<dbReference type="RefSeq" id="WP_063497695.1">
    <property type="nucleotide sequence ID" value="NZ_CP014578.1"/>
</dbReference>